<evidence type="ECO:0000256" key="1">
    <source>
        <dbReference type="SAM" id="MobiDB-lite"/>
    </source>
</evidence>
<keyword evidence="3" id="KW-1185">Reference proteome</keyword>
<dbReference type="EMBL" id="JACCJB010000009">
    <property type="protein sequence ID" value="KAF6224265.1"/>
    <property type="molecule type" value="Genomic_DNA"/>
</dbReference>
<comment type="caution">
    <text evidence="2">The sequence shown here is derived from an EMBL/GenBank/DDBJ whole genome shotgun (WGS) entry which is preliminary data.</text>
</comment>
<proteinExistence type="predicted"/>
<accession>A0A8H6CIL5</accession>
<organism evidence="2 3">
    <name type="scientific">Letharia lupina</name>
    <dbReference type="NCBI Taxonomy" id="560253"/>
    <lineage>
        <taxon>Eukaryota</taxon>
        <taxon>Fungi</taxon>
        <taxon>Dikarya</taxon>
        <taxon>Ascomycota</taxon>
        <taxon>Pezizomycotina</taxon>
        <taxon>Lecanoromycetes</taxon>
        <taxon>OSLEUM clade</taxon>
        <taxon>Lecanoromycetidae</taxon>
        <taxon>Lecanorales</taxon>
        <taxon>Lecanorineae</taxon>
        <taxon>Parmeliaceae</taxon>
        <taxon>Letharia</taxon>
    </lineage>
</organism>
<feature type="compositionally biased region" description="Polar residues" evidence="1">
    <location>
        <begin position="13"/>
        <end position="32"/>
    </location>
</feature>
<protein>
    <submittedName>
        <fullName evidence="2">Uncharacterized protein</fullName>
    </submittedName>
</protein>
<gene>
    <name evidence="2" type="ORF">HO133_010840</name>
</gene>
<evidence type="ECO:0000313" key="3">
    <source>
        <dbReference type="Proteomes" id="UP000593566"/>
    </source>
</evidence>
<reference evidence="2 3" key="1">
    <citation type="journal article" date="2020" name="Genomics">
        <title>Complete, high-quality genomes from long-read metagenomic sequencing of two wolf lichen thalli reveals enigmatic genome architecture.</title>
        <authorList>
            <person name="McKenzie S.K."/>
            <person name="Walston R.F."/>
            <person name="Allen J.L."/>
        </authorList>
    </citation>
    <scope>NUCLEOTIDE SEQUENCE [LARGE SCALE GENOMIC DNA]</scope>
    <source>
        <strain evidence="2">WasteWater1</strain>
    </source>
</reference>
<evidence type="ECO:0000313" key="2">
    <source>
        <dbReference type="EMBL" id="KAF6224265.1"/>
    </source>
</evidence>
<sequence length="222" mass="24737">MEHPNAGKKPGYQSRTVPQYRTSPSYAGPNSYSRTTSQYYTVPCQPMMADLPVRENPRTTKVPAAKIPNAEATLKVLQIPCDGSHMKLISVPLLVISPEIVESNHSDGLESHLRHVPKLCNKGAMSFEWHSRSLDTMSAAQLGPNWKEDYFMYKCNDSKAGLKANAFFARVHGARVYGDAFVFRMEPDTYDGFTGRAEYVDMDHGFAKQTGAMELLDNLAVL</sequence>
<dbReference type="RefSeq" id="XP_037153325.1">
    <property type="nucleotide sequence ID" value="XM_037301691.1"/>
</dbReference>
<dbReference type="AlphaFoldDB" id="A0A8H6CIL5"/>
<dbReference type="GeneID" id="59339230"/>
<dbReference type="Proteomes" id="UP000593566">
    <property type="component" value="Unassembled WGS sequence"/>
</dbReference>
<name>A0A8H6CIL5_9LECA</name>
<feature type="region of interest" description="Disordered" evidence="1">
    <location>
        <begin position="1"/>
        <end position="32"/>
    </location>
</feature>